<evidence type="ECO:0000256" key="1">
    <source>
        <dbReference type="SAM" id="Phobius"/>
    </source>
</evidence>
<reference evidence="2" key="2">
    <citation type="submission" date="2018-08" db="UniProtKB">
        <authorList>
            <consortium name="EnsemblPlants"/>
        </authorList>
    </citation>
    <scope>IDENTIFICATION</scope>
    <source>
        <strain evidence="2">Yugu1</strain>
    </source>
</reference>
<proteinExistence type="predicted"/>
<accession>K3YXL5</accession>
<dbReference type="EMBL" id="AGNK02000162">
    <property type="status" value="NOT_ANNOTATED_CDS"/>
    <property type="molecule type" value="Genomic_DNA"/>
</dbReference>
<evidence type="ECO:0000313" key="3">
    <source>
        <dbReference type="Proteomes" id="UP000004995"/>
    </source>
</evidence>
<organism evidence="2 3">
    <name type="scientific">Setaria italica</name>
    <name type="common">Foxtail millet</name>
    <name type="synonym">Panicum italicum</name>
    <dbReference type="NCBI Taxonomy" id="4555"/>
    <lineage>
        <taxon>Eukaryota</taxon>
        <taxon>Viridiplantae</taxon>
        <taxon>Streptophyta</taxon>
        <taxon>Embryophyta</taxon>
        <taxon>Tracheophyta</taxon>
        <taxon>Spermatophyta</taxon>
        <taxon>Magnoliopsida</taxon>
        <taxon>Liliopsida</taxon>
        <taxon>Poales</taxon>
        <taxon>Poaceae</taxon>
        <taxon>PACMAD clade</taxon>
        <taxon>Panicoideae</taxon>
        <taxon>Panicodae</taxon>
        <taxon>Paniceae</taxon>
        <taxon>Cenchrinae</taxon>
        <taxon>Setaria</taxon>
    </lineage>
</organism>
<protein>
    <submittedName>
        <fullName evidence="2">Uncharacterized protein</fullName>
    </submittedName>
</protein>
<feature type="transmembrane region" description="Helical" evidence="1">
    <location>
        <begin position="20"/>
        <end position="38"/>
    </location>
</feature>
<dbReference type="Proteomes" id="UP000004995">
    <property type="component" value="Unassembled WGS sequence"/>
</dbReference>
<dbReference type="AlphaFoldDB" id="K3YXL5"/>
<dbReference type="EnsemblPlants" id="KQL29068">
    <property type="protein sequence ID" value="KQL29068"/>
    <property type="gene ID" value="SETIT_019011mg"/>
</dbReference>
<keyword evidence="1" id="KW-0812">Transmembrane</keyword>
<dbReference type="InParanoid" id="K3YXL5"/>
<evidence type="ECO:0000313" key="2">
    <source>
        <dbReference type="EnsemblPlants" id="KQL29068"/>
    </source>
</evidence>
<keyword evidence="1" id="KW-0472">Membrane</keyword>
<keyword evidence="1" id="KW-1133">Transmembrane helix</keyword>
<keyword evidence="3" id="KW-1185">Reference proteome</keyword>
<reference evidence="3" key="1">
    <citation type="journal article" date="2012" name="Nat. Biotechnol.">
        <title>Reference genome sequence of the model plant Setaria.</title>
        <authorList>
            <person name="Bennetzen J.L."/>
            <person name="Schmutz J."/>
            <person name="Wang H."/>
            <person name="Percifield R."/>
            <person name="Hawkins J."/>
            <person name="Pontaroli A.C."/>
            <person name="Estep M."/>
            <person name="Feng L."/>
            <person name="Vaughn J.N."/>
            <person name="Grimwood J."/>
            <person name="Jenkins J."/>
            <person name="Barry K."/>
            <person name="Lindquist E."/>
            <person name="Hellsten U."/>
            <person name="Deshpande S."/>
            <person name="Wang X."/>
            <person name="Wu X."/>
            <person name="Mitros T."/>
            <person name="Triplett J."/>
            <person name="Yang X."/>
            <person name="Ye C.Y."/>
            <person name="Mauro-Herrera M."/>
            <person name="Wang L."/>
            <person name="Li P."/>
            <person name="Sharma M."/>
            <person name="Sharma R."/>
            <person name="Ronald P.C."/>
            <person name="Panaud O."/>
            <person name="Kellogg E.A."/>
            <person name="Brutnell T.P."/>
            <person name="Doust A.N."/>
            <person name="Tuskan G.A."/>
            <person name="Rokhsar D."/>
            <person name="Devos K.M."/>
        </authorList>
    </citation>
    <scope>NUCLEOTIDE SEQUENCE [LARGE SCALE GENOMIC DNA]</scope>
    <source>
        <strain evidence="3">cv. Yugu1</strain>
    </source>
</reference>
<sequence>MLGEYTPPAPLKSQKPPFQRSLTVPVFYTIAACFHLLINTRKRLELLCSRLCIISM</sequence>
<dbReference type="HOGENOM" id="CLU_3017825_0_0_1"/>
<name>K3YXL5_SETIT</name>
<dbReference type="Gramene" id="KQL29068">
    <property type="protein sequence ID" value="KQL29068"/>
    <property type="gene ID" value="SETIT_019011mg"/>
</dbReference>